<protein>
    <submittedName>
        <fullName evidence="1">Uncharacterized protein</fullName>
    </submittedName>
</protein>
<evidence type="ECO:0000313" key="1">
    <source>
        <dbReference type="EMBL" id="NKX53016.1"/>
    </source>
</evidence>
<dbReference type="Proteomes" id="UP000544090">
    <property type="component" value="Unassembled WGS sequence"/>
</dbReference>
<accession>A0A7X6HBU7</accession>
<name>A0A7X6HBU7_9MICC</name>
<proteinExistence type="predicted"/>
<comment type="caution">
    <text evidence="1">The sequence shown here is derived from an EMBL/GenBank/DDBJ whole genome shotgun (WGS) entry which is preliminary data.</text>
</comment>
<gene>
    <name evidence="1" type="ORF">HGG74_00400</name>
</gene>
<organism evidence="1 2">
    <name type="scientific">Arthrobacter mobilis</name>
    <dbReference type="NCBI Taxonomy" id="2724944"/>
    <lineage>
        <taxon>Bacteria</taxon>
        <taxon>Bacillati</taxon>
        <taxon>Actinomycetota</taxon>
        <taxon>Actinomycetes</taxon>
        <taxon>Micrococcales</taxon>
        <taxon>Micrococcaceae</taxon>
        <taxon>Arthrobacter</taxon>
    </lineage>
</organism>
<dbReference type="EMBL" id="JAAZSQ010000001">
    <property type="protein sequence ID" value="NKX53016.1"/>
    <property type="molecule type" value="Genomic_DNA"/>
</dbReference>
<dbReference type="RefSeq" id="WP_168484374.1">
    <property type="nucleotide sequence ID" value="NZ_JAAZSQ010000001.1"/>
</dbReference>
<dbReference type="AlphaFoldDB" id="A0A7X6HBU7"/>
<keyword evidence="2" id="KW-1185">Reference proteome</keyword>
<evidence type="ECO:0000313" key="2">
    <source>
        <dbReference type="Proteomes" id="UP000544090"/>
    </source>
</evidence>
<sequence length="346" mass="37169">MFQHLSSTALCMAPAATGQPAATTGWPPAAAYTVDSPFRKERTALRQLRRPPFAPTDVGLLDTRSYPQGPAMVPEAPHWCTAQQLAASLRRLLQTRGGVAMDHRLQVFRDLDVSTVVQEPVLRAALTSLAGTPGQGSIAAIRRGVFRKVCFGRTPEPSAVAQVVTDGRGRPMIVVNERYRFENFRLLGVALAHETLHQGPEVVVAEEVIASALVSALYGRLVLEDPKLAASRTELSRRLNTGLVALLNTRDGRGNQRLTTSTGNVLPGSMVPLSSFGEAFLGPGSAPAGSPGNANLAFFLNSILAGKSRYPDFNGATVKKLDRRQSWASAAERLRLARILRLDTGS</sequence>
<reference evidence="1 2" key="1">
    <citation type="submission" date="2020-04" db="EMBL/GenBank/DDBJ databases">
        <title>Arthrobacter sp. nov.</title>
        <authorList>
            <person name="Liu S."/>
        </authorList>
    </citation>
    <scope>NUCLEOTIDE SEQUENCE [LARGE SCALE GENOMIC DNA]</scope>
    <source>
        <strain evidence="1 2">E918</strain>
    </source>
</reference>